<dbReference type="GO" id="GO:0030497">
    <property type="term" value="P:fatty acid elongation"/>
    <property type="evidence" value="ECO:0007669"/>
    <property type="project" value="TreeGrafter"/>
</dbReference>
<keyword evidence="4" id="KW-1185">Reference proteome</keyword>
<reference evidence="3 4" key="1">
    <citation type="submission" date="2019-07" db="EMBL/GenBank/DDBJ databases">
        <title>Complete genome sequence of Comamonas sp. NLF 7-7 isolated from livestock.</title>
        <authorList>
            <person name="Kim D.H."/>
            <person name="Kim J.G."/>
        </authorList>
    </citation>
    <scope>NUCLEOTIDE SEQUENCE [LARGE SCALE GENOMIC DNA]</scope>
    <source>
        <strain evidence="3 4">NLF 7-7</strain>
    </source>
</reference>
<gene>
    <name evidence="3" type="ORF">FOZ74_10900</name>
</gene>
<dbReference type="AlphaFoldDB" id="A0A5B8RVI7"/>
<dbReference type="PANTHER" id="PTHR42760">
    <property type="entry name" value="SHORT-CHAIN DEHYDROGENASES/REDUCTASES FAMILY MEMBER"/>
    <property type="match status" value="1"/>
</dbReference>
<dbReference type="PROSITE" id="PS00061">
    <property type="entry name" value="ADH_SHORT"/>
    <property type="match status" value="1"/>
</dbReference>
<organism evidence="3 4">
    <name type="scientific">Comamonas flocculans</name>
    <dbReference type="NCBI Taxonomy" id="2597701"/>
    <lineage>
        <taxon>Bacteria</taxon>
        <taxon>Pseudomonadati</taxon>
        <taxon>Pseudomonadota</taxon>
        <taxon>Betaproteobacteria</taxon>
        <taxon>Burkholderiales</taxon>
        <taxon>Comamonadaceae</taxon>
        <taxon>Comamonas</taxon>
    </lineage>
</organism>
<proteinExistence type="inferred from homology"/>
<dbReference type="PRINTS" id="PR00081">
    <property type="entry name" value="GDHRDH"/>
</dbReference>
<dbReference type="Proteomes" id="UP000321199">
    <property type="component" value="Chromosome"/>
</dbReference>
<dbReference type="InterPro" id="IPR057326">
    <property type="entry name" value="KR_dom"/>
</dbReference>
<accession>A0A5B8RVI7</accession>
<evidence type="ECO:0000256" key="1">
    <source>
        <dbReference type="ARBA" id="ARBA00006484"/>
    </source>
</evidence>
<comment type="similarity">
    <text evidence="1">Belongs to the short-chain dehydrogenases/reductases (SDR) family.</text>
</comment>
<dbReference type="SMART" id="SM00822">
    <property type="entry name" value="PKS_KR"/>
    <property type="match status" value="1"/>
</dbReference>
<sequence>MDKDTSTVCITGAAGNLGAAVAAWFGQRGARLVLLDRNQDELQRRCGALAGALLVPVDLLAPDAVRAAIEGALAHVQRIDALCHLAGGFHMGEPVHETPARAWDFMMDLNARSFIHMAAAVVPQMRRQRRGSIVAVGAAGGLKGGAAAGAYAASKSALMRLVESMSAELRDEDINVNAVLPSIIDTPPNRSAMPDADFSRWVAPEALAEVIGFLASDAARAVHGALLPVLGRV</sequence>
<evidence type="ECO:0000313" key="4">
    <source>
        <dbReference type="Proteomes" id="UP000321199"/>
    </source>
</evidence>
<dbReference type="InterPro" id="IPR020904">
    <property type="entry name" value="Sc_DH/Rdtase_CS"/>
</dbReference>
<dbReference type="InterPro" id="IPR002347">
    <property type="entry name" value="SDR_fam"/>
</dbReference>
<dbReference type="SUPFAM" id="SSF51735">
    <property type="entry name" value="NAD(P)-binding Rossmann-fold domains"/>
    <property type="match status" value="1"/>
</dbReference>
<evidence type="ECO:0000313" key="3">
    <source>
        <dbReference type="EMBL" id="QEA13500.1"/>
    </source>
</evidence>
<feature type="domain" description="Ketoreductase" evidence="2">
    <location>
        <begin position="6"/>
        <end position="177"/>
    </location>
</feature>
<dbReference type="GO" id="GO:0016616">
    <property type="term" value="F:oxidoreductase activity, acting on the CH-OH group of donors, NAD or NADP as acceptor"/>
    <property type="evidence" value="ECO:0007669"/>
    <property type="project" value="TreeGrafter"/>
</dbReference>
<name>A0A5B8RVI7_9BURK</name>
<dbReference type="RefSeq" id="WP_146913092.1">
    <property type="nucleotide sequence ID" value="NZ_CP042344.1"/>
</dbReference>
<protein>
    <submittedName>
        <fullName evidence="3">SDR family oxidoreductase</fullName>
    </submittedName>
</protein>
<evidence type="ECO:0000259" key="2">
    <source>
        <dbReference type="SMART" id="SM00822"/>
    </source>
</evidence>
<dbReference type="PANTHER" id="PTHR42760:SF135">
    <property type="entry name" value="BLL7886 PROTEIN"/>
    <property type="match status" value="1"/>
</dbReference>
<dbReference type="KEGG" id="cof:FOZ74_10900"/>
<dbReference type="OrthoDB" id="118015at2"/>
<dbReference type="EMBL" id="CP042344">
    <property type="protein sequence ID" value="QEA13500.1"/>
    <property type="molecule type" value="Genomic_DNA"/>
</dbReference>
<dbReference type="InterPro" id="IPR036291">
    <property type="entry name" value="NAD(P)-bd_dom_sf"/>
</dbReference>
<dbReference type="Gene3D" id="3.40.50.720">
    <property type="entry name" value="NAD(P)-binding Rossmann-like Domain"/>
    <property type="match status" value="1"/>
</dbReference>
<dbReference type="Pfam" id="PF00106">
    <property type="entry name" value="adh_short"/>
    <property type="match status" value="1"/>
</dbReference>